<evidence type="ECO:0000256" key="2">
    <source>
        <dbReference type="SAM" id="SignalP"/>
    </source>
</evidence>
<name>A0ABS0APU0_9GAMM</name>
<feature type="compositionally biased region" description="Basic and acidic residues" evidence="1">
    <location>
        <begin position="93"/>
        <end position="102"/>
    </location>
</feature>
<evidence type="ECO:0000313" key="3">
    <source>
        <dbReference type="EMBL" id="MBF5056146.1"/>
    </source>
</evidence>
<evidence type="ECO:0000256" key="1">
    <source>
        <dbReference type="SAM" id="MobiDB-lite"/>
    </source>
</evidence>
<evidence type="ECO:0000313" key="4">
    <source>
        <dbReference type="Proteomes" id="UP000662703"/>
    </source>
</evidence>
<dbReference type="RefSeq" id="WP_194864706.1">
    <property type="nucleotide sequence ID" value="NZ_ARXX01000017.1"/>
</dbReference>
<organism evidence="3 4">
    <name type="scientific">Alloalcanivorax profundimaris</name>
    <dbReference type="NCBI Taxonomy" id="2735259"/>
    <lineage>
        <taxon>Bacteria</taxon>
        <taxon>Pseudomonadati</taxon>
        <taxon>Pseudomonadota</taxon>
        <taxon>Gammaproteobacteria</taxon>
        <taxon>Oceanospirillales</taxon>
        <taxon>Alcanivoracaceae</taxon>
        <taxon>Alloalcanivorax</taxon>
    </lineage>
</organism>
<accession>A0ABS0APU0</accession>
<feature type="region of interest" description="Disordered" evidence="1">
    <location>
        <begin position="45"/>
        <end position="128"/>
    </location>
</feature>
<feature type="signal peptide" evidence="2">
    <location>
        <begin position="1"/>
        <end position="20"/>
    </location>
</feature>
<dbReference type="EMBL" id="ARXX01000017">
    <property type="protein sequence ID" value="MBF5056146.1"/>
    <property type="molecule type" value="Genomic_DNA"/>
</dbReference>
<reference evidence="3 4" key="1">
    <citation type="submission" date="2012-09" db="EMBL/GenBank/DDBJ databases">
        <title>Genome Sequence of alkane-degrading Bacterium Alcanivorax sp. 521-1.</title>
        <authorList>
            <person name="Lai Q."/>
            <person name="Shao Z."/>
        </authorList>
    </citation>
    <scope>NUCLEOTIDE SEQUENCE [LARGE SCALE GENOMIC DNA]</scope>
    <source>
        <strain evidence="3 4">521-1</strain>
    </source>
</reference>
<keyword evidence="4" id="KW-1185">Reference proteome</keyword>
<feature type="chain" id="PRO_5045204230" evidence="2">
    <location>
        <begin position="21"/>
        <end position="128"/>
    </location>
</feature>
<dbReference type="Proteomes" id="UP000662703">
    <property type="component" value="Unassembled WGS sequence"/>
</dbReference>
<protein>
    <submittedName>
        <fullName evidence="3">Uncharacterized protein</fullName>
    </submittedName>
</protein>
<keyword evidence="2" id="KW-0732">Signal</keyword>
<gene>
    <name evidence="3" type="ORF">Y5W_01440</name>
</gene>
<sequence>MHLVRTLPLALLALAGAVAADDYDYIRGDDIYSEDYNYGLNYDRLRSVPETPDADLGGAGASPESIGERDGAMGAGDQGRAADGDRQPSMTRRIQELRRETYPDPLNPGPDDDGDARPESGAPPVPGR</sequence>
<comment type="caution">
    <text evidence="3">The sequence shown here is derived from an EMBL/GenBank/DDBJ whole genome shotgun (WGS) entry which is preliminary data.</text>
</comment>
<proteinExistence type="predicted"/>